<comment type="subcellular location">
    <subcellularLocation>
        <location evidence="1">Membrane</location>
    </subcellularLocation>
</comment>
<comment type="caution">
    <text evidence="9">The sequence shown here is derived from an EMBL/GenBank/DDBJ whole genome shotgun (WGS) entry which is preliminary data.</text>
</comment>
<dbReference type="GO" id="GO:0016020">
    <property type="term" value="C:membrane"/>
    <property type="evidence" value="ECO:0007669"/>
    <property type="project" value="UniProtKB-SubCell"/>
</dbReference>
<dbReference type="PROSITE" id="PS50089">
    <property type="entry name" value="ZF_RING_2"/>
    <property type="match status" value="1"/>
</dbReference>
<protein>
    <recommendedName>
        <fullName evidence="8">RING-type domain-containing protein</fullName>
    </recommendedName>
</protein>
<keyword evidence="10" id="KW-1185">Reference proteome</keyword>
<dbReference type="SMART" id="SM00184">
    <property type="entry name" value="RING"/>
    <property type="match status" value="1"/>
</dbReference>
<dbReference type="GO" id="GO:0008270">
    <property type="term" value="F:zinc ion binding"/>
    <property type="evidence" value="ECO:0007669"/>
    <property type="project" value="UniProtKB-KW"/>
</dbReference>
<feature type="domain" description="RING-type" evidence="8">
    <location>
        <begin position="183"/>
        <end position="225"/>
    </location>
</feature>
<accession>A0AAN7FT60</accession>
<keyword evidence="7" id="KW-0812">Transmembrane</keyword>
<keyword evidence="5 7" id="KW-0472">Membrane</keyword>
<evidence type="ECO:0000313" key="9">
    <source>
        <dbReference type="EMBL" id="KAK4600075.1"/>
    </source>
</evidence>
<keyword evidence="7" id="KW-1133">Transmembrane helix</keyword>
<dbReference type="InterPro" id="IPR001841">
    <property type="entry name" value="Znf_RING"/>
</dbReference>
<name>A0AAN7FT60_QUERU</name>
<gene>
    <name evidence="9" type="ORF">RGQ29_009941</name>
</gene>
<keyword evidence="2" id="KW-0479">Metal-binding</keyword>
<dbReference type="PANTHER" id="PTHR46151:SF19">
    <property type="entry name" value="NEP1-INTERACTING PROTEIN 1-LIKE ISOFORM X1"/>
    <property type="match status" value="1"/>
</dbReference>
<evidence type="ECO:0000256" key="3">
    <source>
        <dbReference type="ARBA" id="ARBA00022771"/>
    </source>
</evidence>
<proteinExistence type="predicted"/>
<dbReference type="Proteomes" id="UP001324115">
    <property type="component" value="Unassembled WGS sequence"/>
</dbReference>
<dbReference type="AlphaFoldDB" id="A0AAN7FT60"/>
<evidence type="ECO:0000256" key="7">
    <source>
        <dbReference type="SAM" id="Phobius"/>
    </source>
</evidence>
<keyword evidence="4" id="KW-0862">Zinc</keyword>
<dbReference type="SUPFAM" id="SSF57850">
    <property type="entry name" value="RING/U-box"/>
    <property type="match status" value="1"/>
</dbReference>
<organism evidence="9 10">
    <name type="scientific">Quercus rubra</name>
    <name type="common">Northern red oak</name>
    <name type="synonym">Quercus borealis</name>
    <dbReference type="NCBI Taxonomy" id="3512"/>
    <lineage>
        <taxon>Eukaryota</taxon>
        <taxon>Viridiplantae</taxon>
        <taxon>Streptophyta</taxon>
        <taxon>Embryophyta</taxon>
        <taxon>Tracheophyta</taxon>
        <taxon>Spermatophyta</taxon>
        <taxon>Magnoliopsida</taxon>
        <taxon>eudicotyledons</taxon>
        <taxon>Gunneridae</taxon>
        <taxon>Pentapetalae</taxon>
        <taxon>rosids</taxon>
        <taxon>fabids</taxon>
        <taxon>Fagales</taxon>
        <taxon>Fagaceae</taxon>
        <taxon>Quercus</taxon>
    </lineage>
</organism>
<dbReference type="PANTHER" id="PTHR46151">
    <property type="entry name" value="NEP1-INTERACTING PROTEIN-LIKE 2"/>
    <property type="match status" value="1"/>
</dbReference>
<evidence type="ECO:0000256" key="2">
    <source>
        <dbReference type="ARBA" id="ARBA00022723"/>
    </source>
</evidence>
<dbReference type="Gene3D" id="3.30.40.10">
    <property type="entry name" value="Zinc/RING finger domain, C3HC4 (zinc finger)"/>
    <property type="match status" value="1"/>
</dbReference>
<reference evidence="9 10" key="1">
    <citation type="journal article" date="2023" name="G3 (Bethesda)">
        <title>A haplotype-resolved chromosome-scale genome for Quercus rubra L. provides insights into the genetics of adaptive traits for red oak species.</title>
        <authorList>
            <person name="Kapoor B."/>
            <person name="Jenkins J."/>
            <person name="Schmutz J."/>
            <person name="Zhebentyayeva T."/>
            <person name="Kuelheim C."/>
            <person name="Coggeshall M."/>
            <person name="Heim C."/>
            <person name="Lasky J.R."/>
            <person name="Leites L."/>
            <person name="Islam-Faridi N."/>
            <person name="Romero-Severson J."/>
            <person name="DeLeo V.L."/>
            <person name="Lucas S.M."/>
            <person name="Lazic D."/>
            <person name="Gailing O."/>
            <person name="Carlson J."/>
            <person name="Staton M."/>
        </authorList>
    </citation>
    <scope>NUCLEOTIDE SEQUENCE [LARGE SCALE GENOMIC DNA]</scope>
    <source>
        <strain evidence="9">Pseudo-F2</strain>
    </source>
</reference>
<evidence type="ECO:0000256" key="1">
    <source>
        <dbReference type="ARBA" id="ARBA00004370"/>
    </source>
</evidence>
<evidence type="ECO:0000259" key="8">
    <source>
        <dbReference type="PROSITE" id="PS50089"/>
    </source>
</evidence>
<sequence length="228" mass="25343">MAICTYPVSSFPFWVSGERVREICCCMLYALICKIFNVIFTFFFVVVGAEMGAMIGALIATKTKSSVFHGTAVGAIKGGIFSIELFRIILDLWNSNISSSRFFLSLIDIIAKVLSGRPVAEPSTPTMPSAVQMQRQVHASITTSEEVPMRTTMGLSRYSNEKIPRFQITYKHISDSSGNGTSCSISLQDFQLEEMARSLPPCHHIFHLQCTDKRLVGHSSCPLCRREI</sequence>
<evidence type="ECO:0000256" key="6">
    <source>
        <dbReference type="PROSITE-ProRule" id="PRU00175"/>
    </source>
</evidence>
<evidence type="ECO:0000256" key="5">
    <source>
        <dbReference type="ARBA" id="ARBA00023136"/>
    </source>
</evidence>
<dbReference type="EMBL" id="JAXUIC010000002">
    <property type="protein sequence ID" value="KAK4600075.1"/>
    <property type="molecule type" value="Genomic_DNA"/>
</dbReference>
<dbReference type="Pfam" id="PF13639">
    <property type="entry name" value="zf-RING_2"/>
    <property type="match status" value="1"/>
</dbReference>
<evidence type="ECO:0000313" key="10">
    <source>
        <dbReference type="Proteomes" id="UP001324115"/>
    </source>
</evidence>
<dbReference type="InterPro" id="IPR013083">
    <property type="entry name" value="Znf_RING/FYVE/PHD"/>
</dbReference>
<keyword evidence="3 6" id="KW-0863">Zinc-finger</keyword>
<feature type="transmembrane region" description="Helical" evidence="7">
    <location>
        <begin position="38"/>
        <end position="60"/>
    </location>
</feature>
<evidence type="ECO:0000256" key="4">
    <source>
        <dbReference type="ARBA" id="ARBA00022833"/>
    </source>
</evidence>